<keyword evidence="1" id="KW-0812">Transmembrane</keyword>
<evidence type="ECO:0000313" key="2">
    <source>
        <dbReference type="EMBL" id="KAG1779426.1"/>
    </source>
</evidence>
<comment type="caution">
    <text evidence="2">The sequence shown here is derived from an EMBL/GenBank/DDBJ whole genome shotgun (WGS) entry which is preliminary data.</text>
</comment>
<protein>
    <submittedName>
        <fullName evidence="2">Uncharacterized protein</fullName>
    </submittedName>
</protein>
<dbReference type="Proteomes" id="UP000714275">
    <property type="component" value="Unassembled WGS sequence"/>
</dbReference>
<keyword evidence="1" id="KW-1133">Transmembrane helix</keyword>
<dbReference type="EMBL" id="JABBWD010000012">
    <property type="protein sequence ID" value="KAG1779426.1"/>
    <property type="molecule type" value="Genomic_DNA"/>
</dbReference>
<organism evidence="2 3">
    <name type="scientific">Suillus placidus</name>
    <dbReference type="NCBI Taxonomy" id="48579"/>
    <lineage>
        <taxon>Eukaryota</taxon>
        <taxon>Fungi</taxon>
        <taxon>Dikarya</taxon>
        <taxon>Basidiomycota</taxon>
        <taxon>Agaricomycotina</taxon>
        <taxon>Agaricomycetes</taxon>
        <taxon>Agaricomycetidae</taxon>
        <taxon>Boletales</taxon>
        <taxon>Suillineae</taxon>
        <taxon>Suillaceae</taxon>
        <taxon>Suillus</taxon>
    </lineage>
</organism>
<reference evidence="2" key="1">
    <citation type="journal article" date="2020" name="New Phytol.">
        <title>Comparative genomics reveals dynamic genome evolution in host specialist ectomycorrhizal fungi.</title>
        <authorList>
            <person name="Lofgren L.A."/>
            <person name="Nguyen N.H."/>
            <person name="Vilgalys R."/>
            <person name="Ruytinx J."/>
            <person name="Liao H.L."/>
            <person name="Branco S."/>
            <person name="Kuo A."/>
            <person name="LaButti K."/>
            <person name="Lipzen A."/>
            <person name="Andreopoulos W."/>
            <person name="Pangilinan J."/>
            <person name="Riley R."/>
            <person name="Hundley H."/>
            <person name="Na H."/>
            <person name="Barry K."/>
            <person name="Grigoriev I.V."/>
            <person name="Stajich J.E."/>
            <person name="Kennedy P.G."/>
        </authorList>
    </citation>
    <scope>NUCLEOTIDE SEQUENCE</scope>
    <source>
        <strain evidence="2">DOB743</strain>
    </source>
</reference>
<proteinExistence type="predicted"/>
<feature type="transmembrane region" description="Helical" evidence="1">
    <location>
        <begin position="61"/>
        <end position="79"/>
    </location>
</feature>
<accession>A0A9P7A0W7</accession>
<keyword evidence="3" id="KW-1185">Reference proteome</keyword>
<keyword evidence="1" id="KW-0472">Membrane</keyword>
<sequence length="80" mass="9026">MSLYNQKSGFRHVTGFCLLCAISLSIFGWSRISIQPISIMNQDVPGSAIDHHRIKCAMHGIASYWIRSMLTISLFVILIE</sequence>
<evidence type="ECO:0000256" key="1">
    <source>
        <dbReference type="SAM" id="Phobius"/>
    </source>
</evidence>
<evidence type="ECO:0000313" key="3">
    <source>
        <dbReference type="Proteomes" id="UP000714275"/>
    </source>
</evidence>
<gene>
    <name evidence="2" type="ORF">EV702DRAFT_1088140</name>
</gene>
<feature type="transmembrane region" description="Helical" evidence="1">
    <location>
        <begin position="12"/>
        <end position="30"/>
    </location>
</feature>
<name>A0A9P7A0W7_9AGAM</name>
<dbReference type="AlphaFoldDB" id="A0A9P7A0W7"/>